<dbReference type="AlphaFoldDB" id="A0A075QWT8"/>
<evidence type="ECO:0000256" key="1">
    <source>
        <dbReference type="PROSITE-ProRule" id="PRU00339"/>
    </source>
</evidence>
<dbReference type="InterPro" id="IPR011990">
    <property type="entry name" value="TPR-like_helical_dom_sf"/>
</dbReference>
<evidence type="ECO:0000259" key="2">
    <source>
        <dbReference type="PROSITE" id="PS50943"/>
    </source>
</evidence>
<dbReference type="PROSITE" id="PS50943">
    <property type="entry name" value="HTH_CROC1"/>
    <property type="match status" value="1"/>
</dbReference>
<sequence>MSNQIGKGIREYRKKLGLTQGELAEGICNRSYISQIEKGDVVPSPEILEELAKKLQTDLSTIFTPTVKPAFTKIEIENNFRHLVNSIDAQEWEIAQKWFNKLEGAEMSLEQTCMYLWSKAVLSENRNHFDIAESLFQESIKIARELDKYEWQVRILTSLGFYYCKTKKADKALPYLNEAIQLTNRYQINGLLHITLLHATGYMHVSMGEIHSAIEHLRQAEQICKSLRAIYRMESIYLLLGVCHQILKQYEVAQRYYEKSLDILKISPSLALEANIYNNLAVIYTEQKHYQLAHEYITRAMSLHSPQDLAKRIESKIEHANILKGLQRYEEASQLCLDIFEHSINEHAYAEAKLVYASILCEMGKGSEALSHLEEALHYFNEYKSQRYLLKGLALLAKINLKFGKIDSFYYLYEQYIS</sequence>
<dbReference type="EMBL" id="CP007806">
    <property type="protein sequence ID" value="AIG24872.1"/>
    <property type="molecule type" value="Genomic_DNA"/>
</dbReference>
<dbReference type="InterPro" id="IPR010982">
    <property type="entry name" value="Lambda_DNA-bd_dom_sf"/>
</dbReference>
<dbReference type="SMART" id="SM00028">
    <property type="entry name" value="TPR"/>
    <property type="match status" value="6"/>
</dbReference>
<organism evidence="3 4">
    <name type="scientific">Brevibacillus laterosporus LMG 15441</name>
    <dbReference type="NCBI Taxonomy" id="1042163"/>
    <lineage>
        <taxon>Bacteria</taxon>
        <taxon>Bacillati</taxon>
        <taxon>Bacillota</taxon>
        <taxon>Bacilli</taxon>
        <taxon>Bacillales</taxon>
        <taxon>Paenibacillaceae</taxon>
        <taxon>Brevibacillus</taxon>
    </lineage>
</organism>
<dbReference type="Gene3D" id="1.25.40.10">
    <property type="entry name" value="Tetratricopeptide repeat domain"/>
    <property type="match status" value="2"/>
</dbReference>
<dbReference type="SUPFAM" id="SSF47413">
    <property type="entry name" value="lambda repressor-like DNA-binding domains"/>
    <property type="match status" value="1"/>
</dbReference>
<evidence type="ECO:0000313" key="4">
    <source>
        <dbReference type="Proteomes" id="UP000005850"/>
    </source>
</evidence>
<reference evidence="3 4" key="1">
    <citation type="journal article" date="2011" name="J. Bacteriol.">
        <title>Genome sequence of Brevibacillus laterosporus LMG 15441, a pathogen of invertebrates.</title>
        <authorList>
            <person name="Djukic M."/>
            <person name="Poehlein A."/>
            <person name="Thurmer A."/>
            <person name="Daniel R."/>
        </authorList>
    </citation>
    <scope>NUCLEOTIDE SEQUENCE [LARGE SCALE GENOMIC DNA]</scope>
    <source>
        <strain evidence="3 4">LMG 15441</strain>
    </source>
</reference>
<dbReference type="PROSITE" id="PS50005">
    <property type="entry name" value="TPR"/>
    <property type="match status" value="2"/>
</dbReference>
<protein>
    <submittedName>
        <fullName evidence="3">Putative transcriptional regulator</fullName>
    </submittedName>
</protein>
<dbReference type="InterPro" id="IPR019734">
    <property type="entry name" value="TPR_rpt"/>
</dbReference>
<name>A0A075QWT8_BRELA</name>
<feature type="domain" description="HTH cro/C1-type" evidence="2">
    <location>
        <begin position="9"/>
        <end position="62"/>
    </location>
</feature>
<dbReference type="Pfam" id="PF01381">
    <property type="entry name" value="HTH_3"/>
    <property type="match status" value="1"/>
</dbReference>
<dbReference type="InterPro" id="IPR053163">
    <property type="entry name" value="HTH-type_regulator_Rgg"/>
</dbReference>
<dbReference type="CDD" id="cd00093">
    <property type="entry name" value="HTH_XRE"/>
    <property type="match status" value="1"/>
</dbReference>
<dbReference type="Pfam" id="PF13424">
    <property type="entry name" value="TPR_12"/>
    <property type="match status" value="2"/>
</dbReference>
<dbReference type="eggNOG" id="COG0457">
    <property type="taxonomic scope" value="Bacteria"/>
</dbReference>
<keyword evidence="1" id="KW-0802">TPR repeat</keyword>
<keyword evidence="4" id="KW-1185">Reference proteome</keyword>
<accession>A0A075QWT8</accession>
<dbReference type="RefSeq" id="WP_003335666.1">
    <property type="nucleotide sequence ID" value="NZ_CP007806.1"/>
</dbReference>
<proteinExistence type="predicted"/>
<dbReference type="PANTHER" id="PTHR37038:SF14">
    <property type="entry name" value="TRANSCRIPTIONAL ACTIVATOR"/>
    <property type="match status" value="1"/>
</dbReference>
<gene>
    <name evidence="3" type="ORF">BRLA_c005140</name>
</gene>
<dbReference type="GO" id="GO:0003677">
    <property type="term" value="F:DNA binding"/>
    <property type="evidence" value="ECO:0007669"/>
    <property type="project" value="InterPro"/>
</dbReference>
<feature type="repeat" description="TPR" evidence="1">
    <location>
        <begin position="153"/>
        <end position="186"/>
    </location>
</feature>
<evidence type="ECO:0000313" key="3">
    <source>
        <dbReference type="EMBL" id="AIG24872.1"/>
    </source>
</evidence>
<dbReference type="Proteomes" id="UP000005850">
    <property type="component" value="Chromosome"/>
</dbReference>
<dbReference type="SMART" id="SM00530">
    <property type="entry name" value="HTH_XRE"/>
    <property type="match status" value="1"/>
</dbReference>
<dbReference type="eggNOG" id="COG1396">
    <property type="taxonomic scope" value="Bacteria"/>
</dbReference>
<feature type="repeat" description="TPR" evidence="1">
    <location>
        <begin position="274"/>
        <end position="307"/>
    </location>
</feature>
<dbReference type="SUPFAM" id="SSF48452">
    <property type="entry name" value="TPR-like"/>
    <property type="match status" value="3"/>
</dbReference>
<dbReference type="KEGG" id="blr:BRLA_c005140"/>
<dbReference type="HOGENOM" id="CLU_651598_0_0_9"/>
<dbReference type="InterPro" id="IPR001387">
    <property type="entry name" value="Cro/C1-type_HTH"/>
</dbReference>
<dbReference type="STRING" id="1042163.BRLA_c005140"/>
<dbReference type="PANTHER" id="PTHR37038">
    <property type="entry name" value="TRANSCRIPTIONAL REGULATOR-RELATED"/>
    <property type="match status" value="1"/>
</dbReference>